<sequence>MKRKFLFADIALNISIVVFFLSVAAVVRISGKLSEMNKLNRGYYSSHRQAFTLNKKTGTFDDIKKIYSKCMAGTILYKELSRLEDLRGVLVKGDIDAPPVMEGRFFNENDFYSNKHIAVVGVKQKDRVYEKNGGFFIDIGGHPYEVIGIAGTGCSLLDYTIYINLDSLSEVDNEAGLFYLDGISGDVVNKSIEELKDGINVINLDNYGIINIFFGDIPDLIILMCILTSFLLSCLFFTYFWFYSHKKLPDVMNIIGMSRGQIAGEIFREYVKTILPAIFTAIVVMMGLVL</sequence>
<keyword evidence="1" id="KW-0812">Transmembrane</keyword>
<protein>
    <recommendedName>
        <fullName evidence="2">MacB-like periplasmic core domain-containing protein</fullName>
    </recommendedName>
</protein>
<evidence type="ECO:0000256" key="1">
    <source>
        <dbReference type="SAM" id="Phobius"/>
    </source>
</evidence>
<evidence type="ECO:0000313" key="4">
    <source>
        <dbReference type="Proteomes" id="UP000092971"/>
    </source>
</evidence>
<evidence type="ECO:0000313" key="3">
    <source>
        <dbReference type="EMBL" id="ANW98031.1"/>
    </source>
</evidence>
<keyword evidence="1" id="KW-1133">Transmembrane helix</keyword>
<dbReference type="RefSeq" id="WP_015358301.1">
    <property type="nucleotide sequence ID" value="NZ_CP014672.1"/>
</dbReference>
<dbReference type="OrthoDB" id="1929615at2"/>
<feature type="transmembrane region" description="Helical" evidence="1">
    <location>
        <begin position="270"/>
        <end position="289"/>
    </location>
</feature>
<feature type="domain" description="MacB-like periplasmic core" evidence="2">
    <location>
        <begin position="96"/>
        <end position="170"/>
    </location>
</feature>
<dbReference type="Pfam" id="PF12704">
    <property type="entry name" value="MacB_PCD"/>
    <property type="match status" value="1"/>
</dbReference>
<gene>
    <name evidence="3" type="ORF">CSTERTH_02720</name>
</gene>
<reference evidence="3 4" key="1">
    <citation type="submission" date="2016-02" db="EMBL/GenBank/DDBJ databases">
        <title>Comparison of Clostridium stercorarium subspecies using comparative genomics and transcriptomics.</title>
        <authorList>
            <person name="Schellenberg J."/>
            <person name="Thallinger G."/>
            <person name="Levin D.B."/>
            <person name="Zhang X."/>
            <person name="Alvare G."/>
            <person name="Fristensky B."/>
            <person name="Sparling R."/>
        </authorList>
    </citation>
    <scope>NUCLEOTIDE SEQUENCE [LARGE SCALE GENOMIC DNA]</scope>
    <source>
        <strain evidence="3 4">DSM 2910</strain>
    </source>
</reference>
<evidence type="ECO:0000259" key="2">
    <source>
        <dbReference type="Pfam" id="PF12704"/>
    </source>
</evidence>
<feature type="transmembrane region" description="Helical" evidence="1">
    <location>
        <begin position="6"/>
        <end position="29"/>
    </location>
</feature>
<dbReference type="EMBL" id="CP014672">
    <property type="protein sequence ID" value="ANW98031.1"/>
    <property type="molecule type" value="Genomic_DNA"/>
</dbReference>
<name>A0A1B1YB91_THEST</name>
<accession>A0A1B1YB91</accession>
<dbReference type="InterPro" id="IPR025857">
    <property type="entry name" value="MacB_PCD"/>
</dbReference>
<dbReference type="AlphaFoldDB" id="A0A1B1YB91"/>
<keyword evidence="1" id="KW-0472">Membrane</keyword>
<organism evidence="3 4">
    <name type="scientific">Thermoclostridium stercorarium subsp. thermolacticum DSM 2910</name>
    <dbReference type="NCBI Taxonomy" id="1121336"/>
    <lineage>
        <taxon>Bacteria</taxon>
        <taxon>Bacillati</taxon>
        <taxon>Bacillota</taxon>
        <taxon>Clostridia</taxon>
        <taxon>Eubacteriales</taxon>
        <taxon>Oscillospiraceae</taxon>
        <taxon>Thermoclostridium</taxon>
    </lineage>
</organism>
<feature type="transmembrane region" description="Helical" evidence="1">
    <location>
        <begin position="220"/>
        <end position="242"/>
    </location>
</feature>
<dbReference type="Proteomes" id="UP000092971">
    <property type="component" value="Chromosome"/>
</dbReference>
<proteinExistence type="predicted"/>